<dbReference type="CDD" id="cd09130">
    <property type="entry name" value="PLDc_unchar2_2"/>
    <property type="match status" value="1"/>
</dbReference>
<keyword evidence="3" id="KW-1185">Reference proteome</keyword>
<protein>
    <recommendedName>
        <fullName evidence="1">Phospholipase D-like domain-containing protein</fullName>
    </recommendedName>
</protein>
<dbReference type="CDD" id="cd09129">
    <property type="entry name" value="PLDc_unchar2_1"/>
    <property type="match status" value="1"/>
</dbReference>
<dbReference type="GO" id="GO:0006793">
    <property type="term" value="P:phosphorus metabolic process"/>
    <property type="evidence" value="ECO:0007669"/>
    <property type="project" value="UniProtKB-ARBA"/>
</dbReference>
<evidence type="ECO:0000259" key="1">
    <source>
        <dbReference type="Pfam" id="PF13091"/>
    </source>
</evidence>
<accession>A0A150LA29</accession>
<proteinExistence type="predicted"/>
<dbReference type="EMBL" id="LQYN01000028">
    <property type="protein sequence ID" value="KYD08869.1"/>
    <property type="molecule type" value="Genomic_DNA"/>
</dbReference>
<dbReference type="STRING" id="46224.B4102_1876"/>
<dbReference type="SUPFAM" id="SSF56024">
    <property type="entry name" value="Phospholipase D/nuclease"/>
    <property type="match status" value="2"/>
</dbReference>
<dbReference type="Proteomes" id="UP000075666">
    <property type="component" value="Unassembled WGS sequence"/>
</dbReference>
<evidence type="ECO:0000313" key="2">
    <source>
        <dbReference type="EMBL" id="KYD08869.1"/>
    </source>
</evidence>
<evidence type="ECO:0000313" key="3">
    <source>
        <dbReference type="Proteomes" id="UP000075666"/>
    </source>
</evidence>
<dbReference type="OrthoDB" id="92272at2"/>
<dbReference type="AlphaFoldDB" id="A0A150LA29"/>
<dbReference type="PANTHER" id="PTHR21248">
    <property type="entry name" value="CARDIOLIPIN SYNTHASE"/>
    <property type="match status" value="1"/>
</dbReference>
<sequence>MTKKKVLFFLLFLFFLVYVSTILYHVYKPLPKGISYEGQIHHVSEDDISFLTDLTYQKEGHLQIEQEIFPRIFEVIEQAQKFIVCDFFLFNSYYDHDLNFPPLSESMAQRLIRKKREKPNMRIIVITDEINTSYGSHKSKELEEMKRNGIEVVMTNLDPLRDSTPLYSAVWRMFIRPFGQSGKGWIPNAMADTAPHMTIRSYLELLNIKANHRKTFATEKSAFILSGNPHDASAYFSNHAIEIKGPVIKDLLLSEQAAVDLSNGPKLPTYSSKDGKKGEYEVQLLTEGKVFKHILKAINQTNPGDELWMGMFYIADRKIIHSLLKAADRGVNIKLILDPNENAFGNKKSGLPNRPVARELNKKSKGKIHIRWYNTGKEQYHAKLIYIKKRKHAQIFSGSTNLTLRNLADYNLETDVKITAPIEAKLVGKVDRYFQRIWTNRDAKYTLELSKFQGKLIFLQNGVYRLQKLLHLTTY</sequence>
<organism evidence="2 3">
    <name type="scientific">Heyndrickxia sporothermodurans</name>
    <dbReference type="NCBI Taxonomy" id="46224"/>
    <lineage>
        <taxon>Bacteria</taxon>
        <taxon>Bacillati</taxon>
        <taxon>Bacillota</taxon>
        <taxon>Bacilli</taxon>
        <taxon>Bacillales</taxon>
        <taxon>Bacillaceae</taxon>
        <taxon>Heyndrickxia</taxon>
    </lineage>
</organism>
<dbReference type="PANTHER" id="PTHR21248:SF22">
    <property type="entry name" value="PHOSPHOLIPASE D"/>
    <property type="match status" value="1"/>
</dbReference>
<dbReference type="InterPro" id="IPR025202">
    <property type="entry name" value="PLD-like_dom"/>
</dbReference>
<dbReference type="Gene3D" id="3.30.870.10">
    <property type="entry name" value="Endonuclease Chain A"/>
    <property type="match status" value="2"/>
</dbReference>
<dbReference type="PATRIC" id="fig|46224.3.peg.2033"/>
<reference evidence="2 3" key="1">
    <citation type="submission" date="2016-01" db="EMBL/GenBank/DDBJ databases">
        <title>Genome Sequences of Twelve Sporeforming Bacillus Species Isolated from Foods.</title>
        <authorList>
            <person name="Berendsen E.M."/>
            <person name="Wells-Bennik M.H."/>
            <person name="Krawcyk A.O."/>
            <person name="De Jong A."/>
            <person name="Holsappel S."/>
            <person name="Eijlander R.T."/>
            <person name="Kuipers O.P."/>
        </authorList>
    </citation>
    <scope>NUCLEOTIDE SEQUENCE [LARGE SCALE GENOMIC DNA]</scope>
    <source>
        <strain evidence="2 3">B4102</strain>
    </source>
</reference>
<dbReference type="Pfam" id="PF13091">
    <property type="entry name" value="PLDc_2"/>
    <property type="match status" value="1"/>
</dbReference>
<gene>
    <name evidence="2" type="ORF">B4102_1876</name>
</gene>
<feature type="domain" description="Phospholipase D-like" evidence="1">
    <location>
        <begin position="295"/>
        <end position="438"/>
    </location>
</feature>
<name>A0A150LA29_9BACI</name>
<dbReference type="RefSeq" id="WP_066229288.1">
    <property type="nucleotide sequence ID" value="NZ_JALKTV010000006.1"/>
</dbReference>
<comment type="caution">
    <text evidence="2">The sequence shown here is derived from an EMBL/GenBank/DDBJ whole genome shotgun (WGS) entry which is preliminary data.</text>
</comment>